<evidence type="ECO:0000313" key="3">
    <source>
        <dbReference type="Proteomes" id="UP000886998"/>
    </source>
</evidence>
<keyword evidence="3" id="KW-1185">Reference proteome</keyword>
<protein>
    <recommendedName>
        <fullName evidence="1">HAT C-terminal dimerisation domain-containing protein</fullName>
    </recommendedName>
</protein>
<organism evidence="2 3">
    <name type="scientific">Trichonephila inaurata madagascariensis</name>
    <dbReference type="NCBI Taxonomy" id="2747483"/>
    <lineage>
        <taxon>Eukaryota</taxon>
        <taxon>Metazoa</taxon>
        <taxon>Ecdysozoa</taxon>
        <taxon>Arthropoda</taxon>
        <taxon>Chelicerata</taxon>
        <taxon>Arachnida</taxon>
        <taxon>Araneae</taxon>
        <taxon>Araneomorphae</taxon>
        <taxon>Entelegynae</taxon>
        <taxon>Araneoidea</taxon>
        <taxon>Nephilidae</taxon>
        <taxon>Trichonephila</taxon>
        <taxon>Trichonephila inaurata</taxon>
    </lineage>
</organism>
<evidence type="ECO:0000313" key="2">
    <source>
        <dbReference type="EMBL" id="GFS43999.1"/>
    </source>
</evidence>
<dbReference type="EMBL" id="BMAV01025718">
    <property type="protein sequence ID" value="GFS43999.1"/>
    <property type="molecule type" value="Genomic_DNA"/>
</dbReference>
<feature type="domain" description="HAT C-terminal dimerisation" evidence="1">
    <location>
        <begin position="53"/>
        <end position="101"/>
    </location>
</feature>
<evidence type="ECO:0000259" key="1">
    <source>
        <dbReference type="Pfam" id="PF05699"/>
    </source>
</evidence>
<gene>
    <name evidence="2" type="ORF">TNIN_228121</name>
</gene>
<dbReference type="GO" id="GO:0046983">
    <property type="term" value="F:protein dimerization activity"/>
    <property type="evidence" value="ECO:0007669"/>
    <property type="project" value="InterPro"/>
</dbReference>
<comment type="caution">
    <text evidence="2">The sequence shown here is derived from an EMBL/GenBank/DDBJ whole genome shotgun (WGS) entry which is preliminary data.</text>
</comment>
<sequence>MDKFKDQTPKRVAKYFSDLEEVVHSLPSEVTWNNYNIEISSASKINDFLHSRDLCNIYPGIDIALSIYLSVPATNCSGERSFSILKRVKNYLRAGVKKDNGPMHLHY</sequence>
<dbReference type="Pfam" id="PF05699">
    <property type="entry name" value="Dimer_Tnp_hAT"/>
    <property type="match status" value="1"/>
</dbReference>
<dbReference type="OrthoDB" id="6437574at2759"/>
<dbReference type="AlphaFoldDB" id="A0A8X6MDW0"/>
<name>A0A8X6MDW0_9ARAC</name>
<dbReference type="Proteomes" id="UP000886998">
    <property type="component" value="Unassembled WGS sequence"/>
</dbReference>
<reference evidence="2" key="1">
    <citation type="submission" date="2020-08" db="EMBL/GenBank/DDBJ databases">
        <title>Multicomponent nature underlies the extraordinary mechanical properties of spider dragline silk.</title>
        <authorList>
            <person name="Kono N."/>
            <person name="Nakamura H."/>
            <person name="Mori M."/>
            <person name="Yoshida Y."/>
            <person name="Ohtoshi R."/>
            <person name="Malay A.D."/>
            <person name="Moran D.A.P."/>
            <person name="Tomita M."/>
            <person name="Numata K."/>
            <person name="Arakawa K."/>
        </authorList>
    </citation>
    <scope>NUCLEOTIDE SEQUENCE</scope>
</reference>
<dbReference type="InterPro" id="IPR008906">
    <property type="entry name" value="HATC_C_dom"/>
</dbReference>
<accession>A0A8X6MDW0</accession>
<proteinExistence type="predicted"/>